<dbReference type="PANTHER" id="PTHR23048">
    <property type="entry name" value="MYOSIN LIGHT CHAIN 1, 3"/>
    <property type="match status" value="1"/>
</dbReference>
<evidence type="ECO:0000256" key="2">
    <source>
        <dbReference type="ARBA" id="ARBA00022837"/>
    </source>
</evidence>
<dbReference type="InterPro" id="IPR002048">
    <property type="entry name" value="EF_hand_dom"/>
</dbReference>
<dbReference type="PANTHER" id="PTHR23048:SF59">
    <property type="entry name" value="EF-HAND SUPERFAMILY PROTEIN"/>
    <property type="match status" value="1"/>
</dbReference>
<dbReference type="GO" id="GO:0016460">
    <property type="term" value="C:myosin II complex"/>
    <property type="evidence" value="ECO:0007669"/>
    <property type="project" value="TreeGrafter"/>
</dbReference>
<dbReference type="PROSITE" id="PS50222">
    <property type="entry name" value="EF_HAND_2"/>
    <property type="match status" value="4"/>
</dbReference>
<evidence type="ECO:0000313" key="5">
    <source>
        <dbReference type="Proteomes" id="UP000759131"/>
    </source>
</evidence>
<dbReference type="InterPro" id="IPR011992">
    <property type="entry name" value="EF-hand-dom_pair"/>
</dbReference>
<dbReference type="InterPro" id="IPR018247">
    <property type="entry name" value="EF_Hand_1_Ca_BS"/>
</dbReference>
<dbReference type="AlphaFoldDB" id="A0A7R9KYE7"/>
<dbReference type="InterPro" id="IPR050230">
    <property type="entry name" value="CALM/Myosin/TropC-like"/>
</dbReference>
<dbReference type="PROSITE" id="PS00018">
    <property type="entry name" value="EF_HAND_1"/>
    <property type="match status" value="2"/>
</dbReference>
<dbReference type="EMBL" id="OC862952">
    <property type="protein sequence ID" value="CAD7630658.1"/>
    <property type="molecule type" value="Genomic_DNA"/>
</dbReference>
<evidence type="ECO:0000313" key="4">
    <source>
        <dbReference type="EMBL" id="CAD7630658.1"/>
    </source>
</evidence>
<feature type="domain" description="EF-hand" evidence="3">
    <location>
        <begin position="27"/>
        <end position="62"/>
    </location>
</feature>
<feature type="domain" description="EF-hand" evidence="3">
    <location>
        <begin position="100"/>
        <end position="135"/>
    </location>
</feature>
<gene>
    <name evidence="4" type="ORF">OSB1V03_LOCUS11070</name>
</gene>
<dbReference type="Gene3D" id="1.10.238.10">
    <property type="entry name" value="EF-hand"/>
    <property type="match status" value="2"/>
</dbReference>
<feature type="domain" description="EF-hand" evidence="3">
    <location>
        <begin position="136"/>
        <end position="171"/>
    </location>
</feature>
<reference evidence="4" key="1">
    <citation type="submission" date="2020-11" db="EMBL/GenBank/DDBJ databases">
        <authorList>
            <person name="Tran Van P."/>
        </authorList>
    </citation>
    <scope>NUCLEOTIDE SEQUENCE</scope>
</reference>
<dbReference type="Proteomes" id="UP000759131">
    <property type="component" value="Unassembled WGS sequence"/>
</dbReference>
<accession>A0A7R9KYE7</accession>
<proteinExistence type="predicted"/>
<dbReference type="Pfam" id="PF13499">
    <property type="entry name" value="EF-hand_7"/>
    <property type="match status" value="2"/>
</dbReference>
<keyword evidence="2" id="KW-0106">Calcium</keyword>
<feature type="domain" description="EF-hand" evidence="3">
    <location>
        <begin position="63"/>
        <end position="98"/>
    </location>
</feature>
<dbReference type="OrthoDB" id="343296at2759"/>
<keyword evidence="1" id="KW-0677">Repeat</keyword>
<sequence length="171" mass="19473">MDTKNGTKGVDVETTAKKTHKYDINDETVADIKQAFKQFDAEDKGLIAAKDVKFAVRGLGFEPKKEEINKLVEQMDRNKSGLICYEDFLSVMAKRFAEKDTNDEIMKAFQLFDVNKSGTICFENLKTVAKELGETLTDEELREMIVEADRDGDGLVSSQEFFRIMKKTCLY</sequence>
<evidence type="ECO:0000259" key="3">
    <source>
        <dbReference type="PROSITE" id="PS50222"/>
    </source>
</evidence>
<evidence type="ECO:0000256" key="1">
    <source>
        <dbReference type="ARBA" id="ARBA00022737"/>
    </source>
</evidence>
<dbReference type="SMART" id="SM00054">
    <property type="entry name" value="EFh"/>
    <property type="match status" value="4"/>
</dbReference>
<keyword evidence="5" id="KW-1185">Reference proteome</keyword>
<dbReference type="CDD" id="cd00051">
    <property type="entry name" value="EFh"/>
    <property type="match status" value="2"/>
</dbReference>
<dbReference type="GO" id="GO:0005509">
    <property type="term" value="F:calcium ion binding"/>
    <property type="evidence" value="ECO:0007669"/>
    <property type="project" value="InterPro"/>
</dbReference>
<protein>
    <recommendedName>
        <fullName evidence="3">EF-hand domain-containing protein</fullName>
    </recommendedName>
</protein>
<dbReference type="FunFam" id="1.10.238.10:FF:000001">
    <property type="entry name" value="Calmodulin 1"/>
    <property type="match status" value="1"/>
</dbReference>
<dbReference type="EMBL" id="CAJPIZ010008377">
    <property type="protein sequence ID" value="CAG2111088.1"/>
    <property type="molecule type" value="Genomic_DNA"/>
</dbReference>
<dbReference type="SUPFAM" id="SSF47473">
    <property type="entry name" value="EF-hand"/>
    <property type="match status" value="1"/>
</dbReference>
<organism evidence="4">
    <name type="scientific">Medioppia subpectinata</name>
    <dbReference type="NCBI Taxonomy" id="1979941"/>
    <lineage>
        <taxon>Eukaryota</taxon>
        <taxon>Metazoa</taxon>
        <taxon>Ecdysozoa</taxon>
        <taxon>Arthropoda</taxon>
        <taxon>Chelicerata</taxon>
        <taxon>Arachnida</taxon>
        <taxon>Acari</taxon>
        <taxon>Acariformes</taxon>
        <taxon>Sarcoptiformes</taxon>
        <taxon>Oribatida</taxon>
        <taxon>Brachypylina</taxon>
        <taxon>Oppioidea</taxon>
        <taxon>Oppiidae</taxon>
        <taxon>Medioppia</taxon>
    </lineage>
</organism>
<name>A0A7R9KYE7_9ACAR</name>